<organism evidence="1 2">
    <name type="scientific">Streptoalloteichus hindustanus</name>
    <dbReference type="NCBI Taxonomy" id="2017"/>
    <lineage>
        <taxon>Bacteria</taxon>
        <taxon>Bacillati</taxon>
        <taxon>Actinomycetota</taxon>
        <taxon>Actinomycetes</taxon>
        <taxon>Pseudonocardiales</taxon>
        <taxon>Pseudonocardiaceae</taxon>
        <taxon>Streptoalloteichus</taxon>
    </lineage>
</organism>
<dbReference type="Pfam" id="PF13238">
    <property type="entry name" value="AAA_18"/>
    <property type="match status" value="1"/>
</dbReference>
<evidence type="ECO:0000313" key="2">
    <source>
        <dbReference type="Proteomes" id="UP000184501"/>
    </source>
</evidence>
<protein>
    <submittedName>
        <fullName evidence="1">Chloramphenicol phosphotransferase-like protein</fullName>
    </submittedName>
</protein>
<proteinExistence type="predicted"/>
<reference evidence="1 2" key="1">
    <citation type="submission" date="2016-11" db="EMBL/GenBank/DDBJ databases">
        <authorList>
            <person name="Jaros S."/>
            <person name="Januszkiewicz K."/>
            <person name="Wedrychowicz H."/>
        </authorList>
    </citation>
    <scope>NUCLEOTIDE SEQUENCE [LARGE SCALE GENOMIC DNA]</scope>
    <source>
        <strain evidence="1 2">DSM 44523</strain>
    </source>
</reference>
<name>A0A1M5GGW0_STRHI</name>
<gene>
    <name evidence="1" type="ORF">SAMN05444320_106117</name>
</gene>
<dbReference type="STRING" id="2017.SAMN05444320_106117"/>
<dbReference type="Proteomes" id="UP000184501">
    <property type="component" value="Unassembled WGS sequence"/>
</dbReference>
<dbReference type="OrthoDB" id="9811893at2"/>
<dbReference type="InterPro" id="IPR027417">
    <property type="entry name" value="P-loop_NTPase"/>
</dbReference>
<keyword evidence="2" id="KW-1185">Reference proteome</keyword>
<dbReference type="AlphaFoldDB" id="A0A1M5GGW0"/>
<keyword evidence="1" id="KW-0808">Transferase</keyword>
<dbReference type="GO" id="GO:0016740">
    <property type="term" value="F:transferase activity"/>
    <property type="evidence" value="ECO:0007669"/>
    <property type="project" value="UniProtKB-KW"/>
</dbReference>
<accession>A0A1M5GGW0</accession>
<sequence length="177" mass="19330">MTSPHLIVITGISASGKTTVGRLLADSFSRGAFVEGDLVREMVRTGRVDMSPDPSDDALAQLRLRYRQSAALADSFHEAGFDTVVEDVIIGEELPGYLAALRTRPAHLVVLAPAPAAVVGREHGRDKDGYDIWSIEALDKVLREQTPRLGLWLDTSDMTPDAVVREILARLPESRID</sequence>
<dbReference type="RefSeq" id="WP_073485239.1">
    <property type="nucleotide sequence ID" value="NZ_FQVN01000006.1"/>
</dbReference>
<dbReference type="EMBL" id="FQVN01000006">
    <property type="protein sequence ID" value="SHG02953.1"/>
    <property type="molecule type" value="Genomic_DNA"/>
</dbReference>
<evidence type="ECO:0000313" key="1">
    <source>
        <dbReference type="EMBL" id="SHG02953.1"/>
    </source>
</evidence>
<dbReference type="Gene3D" id="3.40.50.300">
    <property type="entry name" value="P-loop containing nucleotide triphosphate hydrolases"/>
    <property type="match status" value="1"/>
</dbReference>
<dbReference type="SUPFAM" id="SSF52540">
    <property type="entry name" value="P-loop containing nucleoside triphosphate hydrolases"/>
    <property type="match status" value="1"/>
</dbReference>